<evidence type="ECO:0000313" key="2">
    <source>
        <dbReference type="Proteomes" id="UP000051660"/>
    </source>
</evidence>
<proteinExistence type="predicted"/>
<dbReference type="Proteomes" id="UP000051660">
    <property type="component" value="Unassembled WGS sequence"/>
</dbReference>
<comment type="caution">
    <text evidence="1">The sequence shown here is derived from an EMBL/GenBank/DDBJ whole genome shotgun (WGS) entry which is preliminary data.</text>
</comment>
<sequence length="162" mass="16996">MLGRLLHYAREIFMQVNSTAFYSPYVAQRISTAPASSTSNSSAGTADQAAGRVSTYDFANMSPAQMQDTMNGLIRSGRMSFDDSSSLVGMIPTALAWAGGGTPSAAQLDSARNTPMDFLATLQAGIAGAQSRGDTHNAETLTRTLELLQRLQGTPSGVDVVA</sequence>
<name>A0A0R3MG01_9BRAD</name>
<reference evidence="1 2" key="1">
    <citation type="submission" date="2014-03" db="EMBL/GenBank/DDBJ databases">
        <title>Bradyrhizobium valentinum sp. nov., isolated from effective nodules of Lupinus mariae-josephae, a lupine endemic of basic-lime soils in Eastern Spain.</title>
        <authorList>
            <person name="Duran D."/>
            <person name="Rey L."/>
            <person name="Navarro A."/>
            <person name="Busquets A."/>
            <person name="Imperial J."/>
            <person name="Ruiz-Argueso T."/>
        </authorList>
    </citation>
    <scope>NUCLEOTIDE SEQUENCE [LARGE SCALE GENOMIC DNA]</scope>
    <source>
        <strain evidence="1 2">CCBAU 23086</strain>
    </source>
</reference>
<accession>A0A0R3MG01</accession>
<gene>
    <name evidence="1" type="ORF">CQ14_40530</name>
</gene>
<dbReference type="EMBL" id="LLYB01000130">
    <property type="protein sequence ID" value="KRR16176.1"/>
    <property type="molecule type" value="Genomic_DNA"/>
</dbReference>
<organism evidence="1 2">
    <name type="scientific">Bradyrhizobium lablabi</name>
    <dbReference type="NCBI Taxonomy" id="722472"/>
    <lineage>
        <taxon>Bacteria</taxon>
        <taxon>Pseudomonadati</taxon>
        <taxon>Pseudomonadota</taxon>
        <taxon>Alphaproteobacteria</taxon>
        <taxon>Hyphomicrobiales</taxon>
        <taxon>Nitrobacteraceae</taxon>
        <taxon>Bradyrhizobium</taxon>
    </lineage>
</organism>
<dbReference type="AlphaFoldDB" id="A0A0R3MG01"/>
<protein>
    <submittedName>
        <fullName evidence="1">Uncharacterized protein</fullName>
    </submittedName>
</protein>
<evidence type="ECO:0000313" key="1">
    <source>
        <dbReference type="EMBL" id="KRR16176.1"/>
    </source>
</evidence>